<dbReference type="EMBL" id="CAWVOH010000001">
    <property type="protein sequence ID" value="CAK8053565.1"/>
    <property type="molecule type" value="Genomic_DNA"/>
</dbReference>
<evidence type="ECO:0000256" key="1">
    <source>
        <dbReference type="SAM" id="Phobius"/>
    </source>
</evidence>
<dbReference type="PANTHER" id="PTHR41771">
    <property type="entry name" value="MEMBRANE PROTEIN-RELATED"/>
    <property type="match status" value="1"/>
</dbReference>
<feature type="transmembrane region" description="Helical" evidence="1">
    <location>
        <begin position="236"/>
        <end position="265"/>
    </location>
</feature>
<dbReference type="PANTHER" id="PTHR41771:SF1">
    <property type="entry name" value="MEMBRANE PROTEIN"/>
    <property type="match status" value="1"/>
</dbReference>
<comment type="caution">
    <text evidence="2">The sequence shown here is derived from an EMBL/GenBank/DDBJ whole genome shotgun (WGS) entry which is preliminary data.</text>
</comment>
<feature type="transmembrane region" description="Helical" evidence="1">
    <location>
        <begin position="115"/>
        <end position="132"/>
    </location>
</feature>
<proteinExistence type="predicted"/>
<gene>
    <name evidence="2" type="ORF">R54876_GBNLAHCA_00121</name>
</gene>
<sequence length="362" mass="39891">MLNRRQMFQLIILALAVGFAWLLGRNDAALYKQPIAQVVAVKNLSNQSVTDEQGNEDRNKEQELTLRFLNRSGQMKVTNQYYASQAMTEPYRKGDQVILSHQASGWQIVSLKRDALLAALTVAVLGLMLILVGRRTTSWIMLALLANSVLFAGAIFWDITFKNVNVVVLFCALALLLAVVSLLIVLRFNWQALITCLSTIVATALAMIIMWLALLITGHEGVHFETMSYVTQVPVAVFYAQAVIGVLGAVMDETADIVAGLFGLAREPGQRAFHEYWDAGRSVGKEILGTLINVLFMIFIAETLPMVILMLRNGNNWSYILDQVMNLGILQTVVSAIGIVLAVPVTSLLTALILRERGGVEQ</sequence>
<feature type="transmembrane region" description="Helical" evidence="1">
    <location>
        <begin position="193"/>
        <end position="216"/>
    </location>
</feature>
<dbReference type="InterPro" id="IPR012507">
    <property type="entry name" value="YibE_F"/>
</dbReference>
<reference evidence="2 3" key="1">
    <citation type="submission" date="2024-01" db="EMBL/GenBank/DDBJ databases">
        <authorList>
            <person name="Botero Cardona J."/>
        </authorList>
    </citation>
    <scope>NUCLEOTIDE SEQUENCE [LARGE SCALE GENOMIC DNA]</scope>
    <source>
        <strain evidence="2 3">LMG 33000</strain>
    </source>
</reference>
<organism evidence="2 3">
    <name type="scientific">Eupransor demetentiae</name>
    <dbReference type="NCBI Taxonomy" id="3109584"/>
    <lineage>
        <taxon>Bacteria</taxon>
        <taxon>Bacillati</taxon>
        <taxon>Bacillota</taxon>
        <taxon>Bacilli</taxon>
        <taxon>Lactobacillales</taxon>
        <taxon>Lactobacillaceae</taxon>
        <taxon>Eupransor</taxon>
    </lineage>
</organism>
<dbReference type="RefSeq" id="WP_349641129.1">
    <property type="nucleotide sequence ID" value="NZ_CAWVOH010000001.1"/>
</dbReference>
<name>A0ABM9N361_9LACO</name>
<protein>
    <submittedName>
        <fullName evidence="2">Uncharacterized membrane protein</fullName>
    </submittedName>
</protein>
<feature type="transmembrane region" description="Helical" evidence="1">
    <location>
        <begin position="329"/>
        <end position="354"/>
    </location>
</feature>
<dbReference type="Proteomes" id="UP001314241">
    <property type="component" value="Unassembled WGS sequence"/>
</dbReference>
<feature type="transmembrane region" description="Helical" evidence="1">
    <location>
        <begin position="166"/>
        <end position="186"/>
    </location>
</feature>
<evidence type="ECO:0000313" key="3">
    <source>
        <dbReference type="Proteomes" id="UP001314241"/>
    </source>
</evidence>
<keyword evidence="3" id="KW-1185">Reference proteome</keyword>
<feature type="transmembrane region" description="Helical" evidence="1">
    <location>
        <begin position="139"/>
        <end position="160"/>
    </location>
</feature>
<dbReference type="Pfam" id="PF07907">
    <property type="entry name" value="YibE_F"/>
    <property type="match status" value="1"/>
</dbReference>
<feature type="transmembrane region" description="Helical" evidence="1">
    <location>
        <begin position="286"/>
        <end position="309"/>
    </location>
</feature>
<keyword evidence="1" id="KW-1133">Transmembrane helix</keyword>
<keyword evidence="1" id="KW-0812">Transmembrane</keyword>
<accession>A0ABM9N361</accession>
<keyword evidence="1" id="KW-0472">Membrane</keyword>
<evidence type="ECO:0000313" key="2">
    <source>
        <dbReference type="EMBL" id="CAK8053565.1"/>
    </source>
</evidence>